<dbReference type="KEGG" id="spir:CWM47_13815"/>
<proteinExistence type="predicted"/>
<sequence length="96" mass="10712">MTSKTGIIRDRRATDSYYKDHKRHCGRGRRSGRSDHKDDEDKVIAKLAKVPAITDSGMAPNVDFAVHAIQAGREGMAKASEAAQMLTFISKWFLSF</sequence>
<protein>
    <submittedName>
        <fullName evidence="2">Uncharacterized protein</fullName>
    </submittedName>
</protein>
<accession>A0A2K8YZ12</accession>
<dbReference type="EMBL" id="CP025096">
    <property type="protein sequence ID" value="AUD02814.1"/>
    <property type="molecule type" value="Genomic_DNA"/>
</dbReference>
<organism evidence="2 3">
    <name type="scientific">Spirosoma pollinicola</name>
    <dbReference type="NCBI Taxonomy" id="2057025"/>
    <lineage>
        <taxon>Bacteria</taxon>
        <taxon>Pseudomonadati</taxon>
        <taxon>Bacteroidota</taxon>
        <taxon>Cytophagia</taxon>
        <taxon>Cytophagales</taxon>
        <taxon>Cytophagaceae</taxon>
        <taxon>Spirosoma</taxon>
    </lineage>
</organism>
<evidence type="ECO:0000256" key="1">
    <source>
        <dbReference type="SAM" id="MobiDB-lite"/>
    </source>
</evidence>
<evidence type="ECO:0000313" key="2">
    <source>
        <dbReference type="EMBL" id="AUD02814.1"/>
    </source>
</evidence>
<name>A0A2K8YZ12_9BACT</name>
<gene>
    <name evidence="2" type="ORF">CWM47_13815</name>
</gene>
<feature type="region of interest" description="Disordered" evidence="1">
    <location>
        <begin position="18"/>
        <end position="40"/>
    </location>
</feature>
<feature type="compositionally biased region" description="Basic residues" evidence="1">
    <location>
        <begin position="20"/>
        <end position="31"/>
    </location>
</feature>
<keyword evidence="3" id="KW-1185">Reference proteome</keyword>
<dbReference type="Proteomes" id="UP000232883">
    <property type="component" value="Chromosome"/>
</dbReference>
<dbReference type="AlphaFoldDB" id="A0A2K8YZ12"/>
<reference evidence="2 3" key="1">
    <citation type="submission" date="2017-11" db="EMBL/GenBank/DDBJ databases">
        <title>Taxonomic description and genome sequences of Spirosoma HA7 sp. nov., isolated from pollen microhabitat of Corylus avellana.</title>
        <authorList>
            <person name="Ambika Manirajan B."/>
            <person name="Suarez C."/>
            <person name="Ratering S."/>
            <person name="Geissler-Plaum R."/>
            <person name="Cardinale M."/>
            <person name="Sylvia S."/>
        </authorList>
    </citation>
    <scope>NUCLEOTIDE SEQUENCE [LARGE SCALE GENOMIC DNA]</scope>
    <source>
        <strain evidence="2 3">HA7</strain>
    </source>
</reference>
<evidence type="ECO:0000313" key="3">
    <source>
        <dbReference type="Proteomes" id="UP000232883"/>
    </source>
</evidence>